<reference evidence="1 2" key="2">
    <citation type="journal article" date="2007" name="PLoS Biol.">
        <title>Principles of genome evolution in the Drosophila melanogaster species group.</title>
        <authorList>
            <person name="Ranz J.M."/>
            <person name="Maurin D."/>
            <person name="Chan Y.S."/>
            <person name="von Grotthuss M."/>
            <person name="Hillier L.W."/>
            <person name="Roote J."/>
            <person name="Ashburner M."/>
            <person name="Bergman C.M."/>
        </authorList>
    </citation>
    <scope>NUCLEOTIDE SEQUENCE [LARGE SCALE GENOMIC DNA]</scope>
    <source>
        <strain evidence="2">Tai18E2 / Tucson 14021-0261.01</strain>
    </source>
</reference>
<organism evidence="1 2">
    <name type="scientific">Drosophila yakuba</name>
    <name type="common">Fruit fly</name>
    <dbReference type="NCBI Taxonomy" id="7245"/>
    <lineage>
        <taxon>Eukaryota</taxon>
        <taxon>Metazoa</taxon>
        <taxon>Ecdysozoa</taxon>
        <taxon>Arthropoda</taxon>
        <taxon>Hexapoda</taxon>
        <taxon>Insecta</taxon>
        <taxon>Pterygota</taxon>
        <taxon>Neoptera</taxon>
        <taxon>Endopterygota</taxon>
        <taxon>Diptera</taxon>
        <taxon>Brachycera</taxon>
        <taxon>Muscomorpha</taxon>
        <taxon>Ephydroidea</taxon>
        <taxon>Drosophilidae</taxon>
        <taxon>Drosophila</taxon>
        <taxon>Sophophora</taxon>
    </lineage>
</organism>
<keyword evidence="2" id="KW-1185">Reference proteome</keyword>
<evidence type="ECO:0000313" key="2">
    <source>
        <dbReference type="Proteomes" id="UP000002282"/>
    </source>
</evidence>
<dbReference type="EMBL" id="CM000157">
    <property type="protein sequence ID" value="KRJ97835.1"/>
    <property type="molecule type" value="Genomic_DNA"/>
</dbReference>
<gene>
    <name evidence="1" type="primary">Dyak\GE18745</name>
    <name evidence="1" type="synonym">dyak_GLEANR_2530</name>
    <name evidence="1" type="synonym">GE18745</name>
    <name evidence="1" type="ORF">Dyak_GE18745</name>
</gene>
<keyword evidence="1" id="KW-0378">Hydrolase</keyword>
<reference evidence="1 2" key="1">
    <citation type="journal article" date="2007" name="Nature">
        <title>Evolution of genes and genomes on the Drosophila phylogeny.</title>
        <authorList>
            <consortium name="Drosophila 12 Genomes Consortium"/>
            <person name="Clark A.G."/>
            <person name="Eisen M.B."/>
            <person name="Smith D.R."/>
            <person name="Bergman C.M."/>
            <person name="Oliver B."/>
            <person name="Markow T.A."/>
            <person name="Kaufman T.C."/>
            <person name="Kellis M."/>
            <person name="Gelbart W."/>
            <person name="Iyer V.N."/>
            <person name="Pollard D.A."/>
            <person name="Sackton T.B."/>
            <person name="Larracuente A.M."/>
            <person name="Singh N.D."/>
            <person name="Abad J.P."/>
            <person name="Abt D.N."/>
            <person name="Adryan B."/>
            <person name="Aguade M."/>
            <person name="Akashi H."/>
            <person name="Anderson W.W."/>
            <person name="Aquadro C.F."/>
            <person name="Ardell D.H."/>
            <person name="Arguello R."/>
            <person name="Artieri C.G."/>
            <person name="Barbash D.A."/>
            <person name="Barker D."/>
            <person name="Barsanti P."/>
            <person name="Batterham P."/>
            <person name="Batzoglou S."/>
            <person name="Begun D."/>
            <person name="Bhutkar A."/>
            <person name="Blanco E."/>
            <person name="Bosak S.A."/>
            <person name="Bradley R.K."/>
            <person name="Brand A.D."/>
            <person name="Brent M.R."/>
            <person name="Brooks A.N."/>
            <person name="Brown R.H."/>
            <person name="Butlin R.K."/>
            <person name="Caggese C."/>
            <person name="Calvi B.R."/>
            <person name="Bernardo de Carvalho A."/>
            <person name="Caspi A."/>
            <person name="Castrezana S."/>
            <person name="Celniker S.E."/>
            <person name="Chang J.L."/>
            <person name="Chapple C."/>
            <person name="Chatterji S."/>
            <person name="Chinwalla A."/>
            <person name="Civetta A."/>
            <person name="Clifton S.W."/>
            <person name="Comeron J.M."/>
            <person name="Costello J.C."/>
            <person name="Coyne J.A."/>
            <person name="Daub J."/>
            <person name="David R.G."/>
            <person name="Delcher A.L."/>
            <person name="Delehaunty K."/>
            <person name="Do C.B."/>
            <person name="Ebling H."/>
            <person name="Edwards K."/>
            <person name="Eickbush T."/>
            <person name="Evans J.D."/>
            <person name="Filipski A."/>
            <person name="Findeiss S."/>
            <person name="Freyhult E."/>
            <person name="Fulton L."/>
            <person name="Fulton R."/>
            <person name="Garcia A.C."/>
            <person name="Gardiner A."/>
            <person name="Garfield D.A."/>
            <person name="Garvin B.E."/>
            <person name="Gibson G."/>
            <person name="Gilbert D."/>
            <person name="Gnerre S."/>
            <person name="Godfrey J."/>
            <person name="Good R."/>
            <person name="Gotea V."/>
            <person name="Gravely B."/>
            <person name="Greenberg A.J."/>
            <person name="Griffiths-Jones S."/>
            <person name="Gross S."/>
            <person name="Guigo R."/>
            <person name="Gustafson E.A."/>
            <person name="Haerty W."/>
            <person name="Hahn M.W."/>
            <person name="Halligan D.L."/>
            <person name="Halpern A.L."/>
            <person name="Halter G.M."/>
            <person name="Han M.V."/>
            <person name="Heger A."/>
            <person name="Hillier L."/>
            <person name="Hinrichs A.S."/>
            <person name="Holmes I."/>
            <person name="Hoskins R.A."/>
            <person name="Hubisz M.J."/>
            <person name="Hultmark D."/>
            <person name="Huntley M.A."/>
            <person name="Jaffe D.B."/>
            <person name="Jagadeeshan S."/>
            <person name="Jeck W.R."/>
            <person name="Johnson J."/>
            <person name="Jones C.D."/>
            <person name="Jordan W.C."/>
            <person name="Karpen G.H."/>
            <person name="Kataoka E."/>
            <person name="Keightley P.D."/>
            <person name="Kheradpour P."/>
            <person name="Kirkness E.F."/>
            <person name="Koerich L.B."/>
            <person name="Kristiansen K."/>
            <person name="Kudrna D."/>
            <person name="Kulathinal R.J."/>
            <person name="Kumar S."/>
            <person name="Kwok R."/>
            <person name="Lander E."/>
            <person name="Langley C.H."/>
            <person name="Lapoint R."/>
            <person name="Lazzaro B.P."/>
            <person name="Lee S.J."/>
            <person name="Levesque L."/>
            <person name="Li R."/>
            <person name="Lin C.F."/>
            <person name="Lin M.F."/>
            <person name="Lindblad-Toh K."/>
            <person name="Llopart A."/>
            <person name="Long M."/>
            <person name="Low L."/>
            <person name="Lozovsky E."/>
            <person name="Lu J."/>
            <person name="Luo M."/>
            <person name="Machado C.A."/>
            <person name="Makalowski W."/>
            <person name="Marzo M."/>
            <person name="Matsuda M."/>
            <person name="Matzkin L."/>
            <person name="McAllister B."/>
            <person name="McBride C.S."/>
            <person name="McKernan B."/>
            <person name="McKernan K."/>
            <person name="Mendez-Lago M."/>
            <person name="Minx P."/>
            <person name="Mollenhauer M.U."/>
            <person name="Montooth K."/>
            <person name="Mount S.M."/>
            <person name="Mu X."/>
            <person name="Myers E."/>
            <person name="Negre B."/>
            <person name="Newfeld S."/>
            <person name="Nielsen R."/>
            <person name="Noor M.A."/>
            <person name="O'Grady P."/>
            <person name="Pachter L."/>
            <person name="Papaceit M."/>
            <person name="Parisi M.J."/>
            <person name="Parisi M."/>
            <person name="Parts L."/>
            <person name="Pedersen J.S."/>
            <person name="Pesole G."/>
            <person name="Phillippy A.M."/>
            <person name="Ponting C.P."/>
            <person name="Pop M."/>
            <person name="Porcelli D."/>
            <person name="Powell J.R."/>
            <person name="Prohaska S."/>
            <person name="Pruitt K."/>
            <person name="Puig M."/>
            <person name="Quesneville H."/>
            <person name="Ram K.R."/>
            <person name="Rand D."/>
            <person name="Rasmussen M.D."/>
            <person name="Reed L.K."/>
            <person name="Reenan R."/>
            <person name="Reily A."/>
            <person name="Remington K.A."/>
            <person name="Rieger T.T."/>
            <person name="Ritchie M.G."/>
            <person name="Robin C."/>
            <person name="Rogers Y.H."/>
            <person name="Rohde C."/>
            <person name="Rozas J."/>
            <person name="Rubenfield M.J."/>
            <person name="Ruiz A."/>
            <person name="Russo S."/>
            <person name="Salzberg S.L."/>
            <person name="Sanchez-Gracia A."/>
            <person name="Saranga D.J."/>
            <person name="Sato H."/>
            <person name="Schaeffer S.W."/>
            <person name="Schatz M.C."/>
            <person name="Schlenke T."/>
            <person name="Schwartz R."/>
            <person name="Segarra C."/>
            <person name="Singh R.S."/>
            <person name="Sirot L."/>
            <person name="Sirota M."/>
            <person name="Sisneros N.B."/>
            <person name="Smith C.D."/>
            <person name="Smith T.F."/>
            <person name="Spieth J."/>
            <person name="Stage D.E."/>
            <person name="Stark A."/>
            <person name="Stephan W."/>
            <person name="Strausberg R.L."/>
            <person name="Strempel S."/>
            <person name="Sturgill D."/>
            <person name="Sutton G."/>
            <person name="Sutton G.G."/>
            <person name="Tao W."/>
            <person name="Teichmann S."/>
            <person name="Tobari Y.N."/>
            <person name="Tomimura Y."/>
            <person name="Tsolas J.M."/>
            <person name="Valente V.L."/>
            <person name="Venter E."/>
            <person name="Venter J.C."/>
            <person name="Vicario S."/>
            <person name="Vieira F.G."/>
            <person name="Vilella A.J."/>
            <person name="Villasante A."/>
            <person name="Walenz B."/>
            <person name="Wang J."/>
            <person name="Wasserman M."/>
            <person name="Watts T."/>
            <person name="Wilson D."/>
            <person name="Wilson R.K."/>
            <person name="Wing R.A."/>
            <person name="Wolfner M.F."/>
            <person name="Wong A."/>
            <person name="Wong G.K."/>
            <person name="Wu C.I."/>
            <person name="Wu G."/>
            <person name="Yamamoto D."/>
            <person name="Yang H.P."/>
            <person name="Yang S.P."/>
            <person name="Yorke J.A."/>
            <person name="Yoshida K."/>
            <person name="Zdobnov E."/>
            <person name="Zhang P."/>
            <person name="Zhang Y."/>
            <person name="Zimin A.V."/>
            <person name="Baldwin J."/>
            <person name="Abdouelleil A."/>
            <person name="Abdulkadir J."/>
            <person name="Abebe A."/>
            <person name="Abera B."/>
            <person name="Abreu J."/>
            <person name="Acer S.C."/>
            <person name="Aftuck L."/>
            <person name="Alexander A."/>
            <person name="An P."/>
            <person name="Anderson E."/>
            <person name="Anderson S."/>
            <person name="Arachi H."/>
            <person name="Azer M."/>
            <person name="Bachantsang P."/>
            <person name="Barry A."/>
            <person name="Bayul T."/>
            <person name="Berlin A."/>
            <person name="Bessette D."/>
            <person name="Bloom T."/>
            <person name="Blye J."/>
            <person name="Boguslavskiy L."/>
            <person name="Bonnet C."/>
            <person name="Boukhgalter B."/>
            <person name="Bourzgui I."/>
            <person name="Brown A."/>
            <person name="Cahill P."/>
            <person name="Channer S."/>
            <person name="Cheshatsang Y."/>
            <person name="Chuda L."/>
            <person name="Citroen M."/>
            <person name="Collymore A."/>
            <person name="Cooke P."/>
            <person name="Costello M."/>
            <person name="D'Aco K."/>
            <person name="Daza R."/>
            <person name="De Haan G."/>
            <person name="DeGray S."/>
            <person name="DeMaso C."/>
            <person name="Dhargay N."/>
            <person name="Dooley K."/>
            <person name="Dooley E."/>
            <person name="Doricent M."/>
            <person name="Dorje P."/>
            <person name="Dorjee K."/>
            <person name="Dupes A."/>
            <person name="Elong R."/>
            <person name="Falk J."/>
            <person name="Farina A."/>
            <person name="Faro S."/>
            <person name="Ferguson D."/>
            <person name="Fisher S."/>
            <person name="Foley C.D."/>
            <person name="Franke A."/>
            <person name="Friedrich D."/>
            <person name="Gadbois L."/>
            <person name="Gearin G."/>
            <person name="Gearin C.R."/>
            <person name="Giannoukos G."/>
            <person name="Goode T."/>
            <person name="Graham J."/>
            <person name="Grandbois E."/>
            <person name="Grewal S."/>
            <person name="Gyaltsen K."/>
            <person name="Hafez N."/>
            <person name="Hagos B."/>
            <person name="Hall J."/>
            <person name="Henson C."/>
            <person name="Hollinger A."/>
            <person name="Honan T."/>
            <person name="Huard M.D."/>
            <person name="Hughes L."/>
            <person name="Hurhula B."/>
            <person name="Husby M.E."/>
            <person name="Kamat A."/>
            <person name="Kanga B."/>
            <person name="Kashin S."/>
            <person name="Khazanovich D."/>
            <person name="Kisner P."/>
            <person name="Lance K."/>
            <person name="Lara M."/>
            <person name="Lee W."/>
            <person name="Lennon N."/>
            <person name="Letendre F."/>
            <person name="LeVine R."/>
            <person name="Lipovsky A."/>
            <person name="Liu X."/>
            <person name="Liu J."/>
            <person name="Liu S."/>
            <person name="Lokyitsang T."/>
            <person name="Lokyitsang Y."/>
            <person name="Lubonja R."/>
            <person name="Lui A."/>
            <person name="MacDonald P."/>
            <person name="Magnisalis V."/>
            <person name="Maru K."/>
            <person name="Matthews C."/>
            <person name="McCusker W."/>
            <person name="McDonough S."/>
            <person name="Mehta T."/>
            <person name="Meldrim J."/>
            <person name="Meneus L."/>
            <person name="Mihai O."/>
            <person name="Mihalev A."/>
            <person name="Mihova T."/>
            <person name="Mittelman R."/>
            <person name="Mlenga V."/>
            <person name="Montmayeur A."/>
            <person name="Mulrain L."/>
            <person name="Navidi A."/>
            <person name="Naylor J."/>
            <person name="Negash T."/>
            <person name="Nguyen T."/>
            <person name="Nguyen N."/>
            <person name="Nicol R."/>
            <person name="Norbu C."/>
            <person name="Norbu N."/>
            <person name="Novod N."/>
            <person name="O'Neill B."/>
            <person name="Osman S."/>
            <person name="Markiewicz E."/>
            <person name="Oyono O.L."/>
            <person name="Patti C."/>
            <person name="Phunkhang P."/>
            <person name="Pierre F."/>
            <person name="Priest M."/>
            <person name="Raghuraman S."/>
            <person name="Rege F."/>
            <person name="Reyes R."/>
            <person name="Rise C."/>
            <person name="Rogov P."/>
            <person name="Ross K."/>
            <person name="Ryan E."/>
            <person name="Settipalli S."/>
            <person name="Shea T."/>
            <person name="Sherpa N."/>
            <person name="Shi L."/>
            <person name="Shih D."/>
            <person name="Sparrow T."/>
            <person name="Spaulding J."/>
            <person name="Stalker J."/>
            <person name="Stange-Thomann N."/>
            <person name="Stavropoulos S."/>
            <person name="Stone C."/>
            <person name="Strader C."/>
            <person name="Tesfaye S."/>
            <person name="Thomson T."/>
            <person name="Thoulutsang Y."/>
            <person name="Thoulutsang D."/>
            <person name="Topham K."/>
            <person name="Topping I."/>
            <person name="Tsamla T."/>
            <person name="Vassiliev H."/>
            <person name="Vo A."/>
            <person name="Wangchuk T."/>
            <person name="Wangdi T."/>
            <person name="Weiand M."/>
            <person name="Wilkinson J."/>
            <person name="Wilson A."/>
            <person name="Yadav S."/>
            <person name="Young G."/>
            <person name="Yu Q."/>
            <person name="Zembek L."/>
            <person name="Zhong D."/>
            <person name="Zimmer A."/>
            <person name="Zwirko Z."/>
            <person name="Jaffe D.B."/>
            <person name="Alvarez P."/>
            <person name="Brockman W."/>
            <person name="Butler J."/>
            <person name="Chin C."/>
            <person name="Gnerre S."/>
            <person name="Grabherr M."/>
            <person name="Kleber M."/>
            <person name="Mauceli E."/>
            <person name="MacCallum I."/>
        </authorList>
    </citation>
    <scope>NUCLEOTIDE SEQUENCE [LARGE SCALE GENOMIC DNA]</scope>
    <source>
        <strain evidence="2">Tai18E2 / Tucson 14021-0261.01</strain>
    </source>
</reference>
<protein>
    <submittedName>
        <fullName evidence="1">Uncharacterized protein, isoform B</fullName>
        <ecNumber evidence="1">3.5.4.5</ecNumber>
    </submittedName>
</protein>
<sequence length="40" mass="4682">MTQVFINGARDDLNILRFRSSSWRPRKPGNRLIVRTVTLP</sequence>
<dbReference type="Proteomes" id="UP000002282">
    <property type="component" value="Chromosome 2L"/>
</dbReference>
<dbReference type="GO" id="GO:0004126">
    <property type="term" value="F:cytidine deaminase activity"/>
    <property type="evidence" value="ECO:0007669"/>
    <property type="project" value="UniProtKB-EC"/>
</dbReference>
<dbReference type="AlphaFoldDB" id="A0A0R1DKH1"/>
<dbReference type="EC" id="3.5.4.5" evidence="1"/>
<evidence type="ECO:0000313" key="1">
    <source>
        <dbReference type="EMBL" id="KRJ97835.1"/>
    </source>
</evidence>
<accession>A0A0R1DKH1</accession>
<proteinExistence type="predicted"/>
<name>A0A0R1DKH1_DROYA</name>